<evidence type="ECO:0000313" key="3">
    <source>
        <dbReference type="Proteomes" id="UP000002748"/>
    </source>
</evidence>
<dbReference type="RefSeq" id="XP_014182776.1">
    <property type="nucleotide sequence ID" value="XM_014327301.1"/>
</dbReference>
<accession>J4UIV2</accession>
<feature type="region of interest" description="Disordered" evidence="1">
    <location>
        <begin position="14"/>
        <end position="90"/>
    </location>
</feature>
<dbReference type="OrthoDB" id="653904at2759"/>
<dbReference type="EMBL" id="ALBS01000048">
    <property type="protein sequence ID" value="EJT51640.1"/>
    <property type="molecule type" value="Genomic_DNA"/>
</dbReference>
<protein>
    <submittedName>
        <fullName evidence="2">Uncharacterized protein</fullName>
    </submittedName>
</protein>
<evidence type="ECO:0000313" key="2">
    <source>
        <dbReference type="EMBL" id="EJT51640.1"/>
    </source>
</evidence>
<name>J4UIV2_TRIAS</name>
<comment type="caution">
    <text evidence="2">The sequence shown here is derived from an EMBL/GenBank/DDBJ whole genome shotgun (WGS) entry which is preliminary data.</text>
</comment>
<dbReference type="HOGENOM" id="CLU_1929083_0_0_1"/>
<gene>
    <name evidence="2" type="ORF">A1Q1_07052</name>
</gene>
<evidence type="ECO:0000256" key="1">
    <source>
        <dbReference type="SAM" id="MobiDB-lite"/>
    </source>
</evidence>
<dbReference type="AlphaFoldDB" id="J4UIV2"/>
<dbReference type="GeneID" id="25990564"/>
<proteinExistence type="predicted"/>
<dbReference type="KEGG" id="tasa:A1Q1_07052"/>
<dbReference type="Proteomes" id="UP000002748">
    <property type="component" value="Unassembled WGS sequence"/>
</dbReference>
<reference evidence="2 3" key="1">
    <citation type="journal article" date="2012" name="Eukaryot. Cell">
        <title>Draft genome sequence of CBS 2479, the standard type strain of Trichosporon asahii.</title>
        <authorList>
            <person name="Yang R.Y."/>
            <person name="Li H.T."/>
            <person name="Zhu H."/>
            <person name="Zhou G.P."/>
            <person name="Wang M."/>
            <person name="Wang L."/>
        </authorList>
    </citation>
    <scope>NUCLEOTIDE SEQUENCE [LARGE SCALE GENOMIC DNA]</scope>
    <source>
        <strain evidence="3">ATCC 90039 / CBS 2479 / JCM 2466 / KCTC 7840 / NCYC 2677 / UAMH 7654</strain>
    </source>
</reference>
<dbReference type="VEuPathDB" id="FungiDB:A1Q1_07052"/>
<feature type="compositionally biased region" description="Basic and acidic residues" evidence="1">
    <location>
        <begin position="45"/>
        <end position="54"/>
    </location>
</feature>
<sequence>MIDKSDQFDFLRELVEGIPDPVEPKATATRRKSTADTPGRRRGAAAKDSKKDEVPAPDSLPAIGTWGKREPSPEQYCARSSPAKSSNTHLNGQRVNLRAHLLDGDLFAVNLGLATERSDATPGEDDNYDDY</sequence>
<organism evidence="2 3">
    <name type="scientific">Trichosporon asahii var. asahii (strain ATCC 90039 / CBS 2479 / JCM 2466 / KCTC 7840 / NBRC 103889/ NCYC 2677 / UAMH 7654)</name>
    <name type="common">Yeast</name>
    <dbReference type="NCBI Taxonomy" id="1186058"/>
    <lineage>
        <taxon>Eukaryota</taxon>
        <taxon>Fungi</taxon>
        <taxon>Dikarya</taxon>
        <taxon>Basidiomycota</taxon>
        <taxon>Agaricomycotina</taxon>
        <taxon>Tremellomycetes</taxon>
        <taxon>Trichosporonales</taxon>
        <taxon>Trichosporonaceae</taxon>
        <taxon>Trichosporon</taxon>
    </lineage>
</organism>